<feature type="domain" description="Peptidase M10 serralysin C-terminal" evidence="7">
    <location>
        <begin position="159"/>
        <end position="269"/>
    </location>
</feature>
<evidence type="ECO:0000256" key="1">
    <source>
        <dbReference type="ARBA" id="ARBA00001913"/>
    </source>
</evidence>
<feature type="compositionally biased region" description="Basic and acidic residues" evidence="5">
    <location>
        <begin position="134"/>
        <end position="155"/>
    </location>
</feature>
<dbReference type="PANTHER" id="PTHR38340:SF1">
    <property type="entry name" value="S-LAYER PROTEIN"/>
    <property type="match status" value="1"/>
</dbReference>
<dbReference type="PANTHER" id="PTHR38340">
    <property type="entry name" value="S-LAYER PROTEIN"/>
    <property type="match status" value="1"/>
</dbReference>
<feature type="region of interest" description="Disordered" evidence="5">
    <location>
        <begin position="110"/>
        <end position="155"/>
    </location>
</feature>
<evidence type="ECO:0000259" key="7">
    <source>
        <dbReference type="Pfam" id="PF08548"/>
    </source>
</evidence>
<keyword evidence="9" id="KW-1185">Reference proteome</keyword>
<dbReference type="InterPro" id="IPR050557">
    <property type="entry name" value="RTX_toxin/Mannuronan_C5-epim"/>
</dbReference>
<dbReference type="EMBL" id="JAEQMY010000003">
    <property type="protein sequence ID" value="MBL0403082.1"/>
    <property type="molecule type" value="Genomic_DNA"/>
</dbReference>
<gene>
    <name evidence="8" type="ORF">JKG68_03800</name>
</gene>
<comment type="cofactor">
    <cofactor evidence="1">
        <name>Ca(2+)</name>
        <dbReference type="ChEBI" id="CHEBI:29108"/>
    </cofactor>
</comment>
<evidence type="ECO:0000256" key="4">
    <source>
        <dbReference type="ARBA" id="ARBA00022737"/>
    </source>
</evidence>
<dbReference type="GO" id="GO:0005509">
    <property type="term" value="F:calcium ion binding"/>
    <property type="evidence" value="ECO:0007669"/>
    <property type="project" value="InterPro"/>
</dbReference>
<sequence length="303" mass="31763">MSNSSAKKSSDDNFDDEFEGGFGNNIFSWGHDSNFSVLEDAGGTDTLTVAAASTAVSFSVLADSDAIRLTVDDKTLTIKDYLETSGLIEKIVFSDGVVWGFEDVQKAIPGLPPLSDDDGDDDHGHHAGKHIRGGRHDDRLTGTRNDDKLNGGKGHDVLIGGSGLDQLIGGDGHDRLSGGIGDDVLTGGKGRDTMTGGAGQDTFCFSARSDTGHNKSGRDVIVDFVSGTDRIDLHGIDAHTKEKGNSAFTALVFGKGPFTAAGELRYDAKTGILAGSTDKDAAAEFQILLKNKPASLVADDLFL</sequence>
<dbReference type="InterPro" id="IPR018511">
    <property type="entry name" value="Hemolysin-typ_Ca-bd_CS"/>
</dbReference>
<evidence type="ECO:0000256" key="2">
    <source>
        <dbReference type="ARBA" id="ARBA00004613"/>
    </source>
</evidence>
<dbReference type="SUPFAM" id="SSF51120">
    <property type="entry name" value="beta-Roll"/>
    <property type="match status" value="1"/>
</dbReference>
<dbReference type="Pfam" id="PF08548">
    <property type="entry name" value="Peptidase_M10_C"/>
    <property type="match status" value="1"/>
</dbReference>
<evidence type="ECO:0000313" key="9">
    <source>
        <dbReference type="Proteomes" id="UP000605848"/>
    </source>
</evidence>
<feature type="domain" description="Haemolysin-type calcium binding-related" evidence="6">
    <location>
        <begin position="75"/>
        <end position="101"/>
    </location>
</feature>
<evidence type="ECO:0000259" key="6">
    <source>
        <dbReference type="Pfam" id="PF06594"/>
    </source>
</evidence>
<dbReference type="AlphaFoldDB" id="A0A937CYP1"/>
<protein>
    <submittedName>
        <fullName evidence="8">M10 family metallopeptidase C-terminal domain-containing protein</fullName>
    </submittedName>
</protein>
<dbReference type="Proteomes" id="UP000605848">
    <property type="component" value="Unassembled WGS sequence"/>
</dbReference>
<dbReference type="InterPro" id="IPR010566">
    <property type="entry name" value="Haemolys_ca-bd"/>
</dbReference>
<dbReference type="Gene3D" id="2.150.10.10">
    <property type="entry name" value="Serralysin-like metalloprotease, C-terminal"/>
    <property type="match status" value="1"/>
</dbReference>
<dbReference type="InterPro" id="IPR001343">
    <property type="entry name" value="Hemolysn_Ca-bd"/>
</dbReference>
<dbReference type="PRINTS" id="PR00313">
    <property type="entry name" value="CABNDNGRPT"/>
</dbReference>
<proteinExistence type="predicted"/>
<dbReference type="Pfam" id="PF00353">
    <property type="entry name" value="HemolysinCabind"/>
    <property type="match status" value="1"/>
</dbReference>
<evidence type="ECO:0000256" key="5">
    <source>
        <dbReference type="SAM" id="MobiDB-lite"/>
    </source>
</evidence>
<comment type="subcellular location">
    <subcellularLocation>
        <location evidence="2">Secreted</location>
    </subcellularLocation>
</comment>
<dbReference type="InterPro" id="IPR011049">
    <property type="entry name" value="Serralysin-like_metalloprot_C"/>
</dbReference>
<comment type="caution">
    <text evidence="8">The sequence shown here is derived from an EMBL/GenBank/DDBJ whole genome shotgun (WGS) entry which is preliminary data.</text>
</comment>
<name>A0A937CYP1_9HYPH</name>
<organism evidence="8 9">
    <name type="scientific">Microvirga aerilata</name>
    <dbReference type="NCBI Taxonomy" id="670292"/>
    <lineage>
        <taxon>Bacteria</taxon>
        <taxon>Pseudomonadati</taxon>
        <taxon>Pseudomonadota</taxon>
        <taxon>Alphaproteobacteria</taxon>
        <taxon>Hyphomicrobiales</taxon>
        <taxon>Methylobacteriaceae</taxon>
        <taxon>Microvirga</taxon>
    </lineage>
</organism>
<dbReference type="PROSITE" id="PS00330">
    <property type="entry name" value="HEMOLYSIN_CALCIUM"/>
    <property type="match status" value="1"/>
</dbReference>
<reference evidence="8" key="1">
    <citation type="submission" date="2021-01" db="EMBL/GenBank/DDBJ databases">
        <title>Microvirga sp.</title>
        <authorList>
            <person name="Kim M.K."/>
        </authorList>
    </citation>
    <scope>NUCLEOTIDE SEQUENCE</scope>
    <source>
        <strain evidence="8">5420S-16</strain>
    </source>
</reference>
<dbReference type="InterPro" id="IPR013858">
    <property type="entry name" value="Peptidase_M10B_C"/>
</dbReference>
<accession>A0A937CYP1</accession>
<dbReference type="Pfam" id="PF06594">
    <property type="entry name" value="HCBP_related"/>
    <property type="match status" value="1"/>
</dbReference>
<evidence type="ECO:0000256" key="3">
    <source>
        <dbReference type="ARBA" id="ARBA00022525"/>
    </source>
</evidence>
<keyword evidence="4" id="KW-0677">Repeat</keyword>
<dbReference type="RefSeq" id="WP_202055972.1">
    <property type="nucleotide sequence ID" value="NZ_JAEQMY010000003.1"/>
</dbReference>
<dbReference type="GO" id="GO:0005615">
    <property type="term" value="C:extracellular space"/>
    <property type="evidence" value="ECO:0007669"/>
    <property type="project" value="InterPro"/>
</dbReference>
<evidence type="ECO:0000313" key="8">
    <source>
        <dbReference type="EMBL" id="MBL0403082.1"/>
    </source>
</evidence>
<keyword evidence="3" id="KW-0964">Secreted</keyword>